<accession>A0AA41FZ99</accession>
<keyword evidence="6" id="KW-0472">Membrane</keyword>
<keyword evidence="3 9" id="KW-0378">Hydrolase</keyword>
<dbReference type="Pfam" id="PF13742">
    <property type="entry name" value="tRNA_anti_2"/>
    <property type="match status" value="1"/>
</dbReference>
<evidence type="ECO:0000259" key="7">
    <source>
        <dbReference type="Pfam" id="PF02601"/>
    </source>
</evidence>
<dbReference type="AlphaFoldDB" id="A0AA41FZ99"/>
<evidence type="ECO:0000256" key="6">
    <source>
        <dbReference type="SAM" id="Phobius"/>
    </source>
</evidence>
<dbReference type="Pfam" id="PF02601">
    <property type="entry name" value="Exonuc_VII_L"/>
    <property type="match status" value="1"/>
</dbReference>
<keyword evidence="2" id="KW-0540">Nuclease</keyword>
<dbReference type="InterPro" id="IPR025824">
    <property type="entry name" value="OB-fold_nuc-bd_dom"/>
</dbReference>
<proteinExistence type="inferred from homology"/>
<dbReference type="NCBIfam" id="TIGR00237">
    <property type="entry name" value="xseA"/>
    <property type="match status" value="1"/>
</dbReference>
<dbReference type="EMBL" id="JAHQXE010000002">
    <property type="protein sequence ID" value="MBV0901356.1"/>
    <property type="molecule type" value="Genomic_DNA"/>
</dbReference>
<reference evidence="9" key="1">
    <citation type="submission" date="2021-06" db="EMBL/GenBank/DDBJ databases">
        <title>New haloarchaea isolates fom saline soil.</title>
        <authorList>
            <person name="Duran-Viseras A."/>
            <person name="Sanchez-Porro C.S."/>
            <person name="Ventosa A."/>
        </authorList>
    </citation>
    <scope>NUCLEOTIDE SEQUENCE</scope>
    <source>
        <strain evidence="9">JCM 18369</strain>
    </source>
</reference>
<keyword evidence="5" id="KW-0175">Coiled coil</keyword>
<evidence type="ECO:0000256" key="4">
    <source>
        <dbReference type="ARBA" id="ARBA00022839"/>
    </source>
</evidence>
<gene>
    <name evidence="9" type="primary">xseA</name>
    <name evidence="9" type="ORF">KTS37_06090</name>
</gene>
<evidence type="ECO:0000256" key="2">
    <source>
        <dbReference type="ARBA" id="ARBA00022722"/>
    </source>
</evidence>
<dbReference type="GO" id="GO:0008855">
    <property type="term" value="F:exodeoxyribonuclease VII activity"/>
    <property type="evidence" value="ECO:0007669"/>
    <property type="project" value="UniProtKB-EC"/>
</dbReference>
<evidence type="ECO:0000313" key="9">
    <source>
        <dbReference type="EMBL" id="MBV0901356.1"/>
    </source>
</evidence>
<feature type="coiled-coil region" evidence="5">
    <location>
        <begin position="339"/>
        <end position="366"/>
    </location>
</feature>
<dbReference type="HAMAP" id="MF_00378">
    <property type="entry name" value="Exonuc_7_L"/>
    <property type="match status" value="1"/>
</dbReference>
<evidence type="ECO:0000313" key="10">
    <source>
        <dbReference type="Proteomes" id="UP001166304"/>
    </source>
</evidence>
<feature type="domain" description="Exonuclease VII large subunit C-terminal" evidence="7">
    <location>
        <begin position="142"/>
        <end position="370"/>
    </location>
</feature>
<dbReference type="GO" id="GO:0009318">
    <property type="term" value="C:exodeoxyribonuclease VII complex"/>
    <property type="evidence" value="ECO:0007669"/>
    <property type="project" value="InterPro"/>
</dbReference>
<dbReference type="Proteomes" id="UP001166304">
    <property type="component" value="Unassembled WGS sequence"/>
</dbReference>
<dbReference type="EC" id="3.1.11.6" evidence="9"/>
<evidence type="ECO:0000256" key="1">
    <source>
        <dbReference type="ARBA" id="ARBA00022490"/>
    </source>
</evidence>
<feature type="transmembrane region" description="Helical" evidence="6">
    <location>
        <begin position="380"/>
        <end position="400"/>
    </location>
</feature>
<evidence type="ECO:0000256" key="3">
    <source>
        <dbReference type="ARBA" id="ARBA00022801"/>
    </source>
</evidence>
<keyword evidence="10" id="KW-1185">Reference proteome</keyword>
<comment type="caution">
    <text evidence="9">The sequence shown here is derived from an EMBL/GenBank/DDBJ whole genome shotgun (WGS) entry which is preliminary data.</text>
</comment>
<dbReference type="CDD" id="cd04489">
    <property type="entry name" value="ExoVII_LU_OBF"/>
    <property type="match status" value="1"/>
</dbReference>
<keyword evidence="6" id="KW-1133">Transmembrane helix</keyword>
<name>A0AA41FZ99_9EURY</name>
<evidence type="ECO:0000259" key="8">
    <source>
        <dbReference type="Pfam" id="PF13742"/>
    </source>
</evidence>
<feature type="domain" description="OB-fold nucleic acid binding" evidence="8">
    <location>
        <begin position="26"/>
        <end position="118"/>
    </location>
</feature>
<dbReference type="RefSeq" id="WP_162412574.1">
    <property type="nucleotide sequence ID" value="NZ_JAHQXE010000002.1"/>
</dbReference>
<dbReference type="PANTHER" id="PTHR30008">
    <property type="entry name" value="EXODEOXYRIBONUCLEASE 7 LARGE SUBUNIT"/>
    <property type="match status" value="1"/>
</dbReference>
<keyword evidence="6" id="KW-0812">Transmembrane</keyword>
<dbReference type="GO" id="GO:0006308">
    <property type="term" value="P:DNA catabolic process"/>
    <property type="evidence" value="ECO:0007669"/>
    <property type="project" value="InterPro"/>
</dbReference>
<protein>
    <submittedName>
        <fullName evidence="9">Exodeoxyribonuclease VII large subunit</fullName>
        <ecNumber evidence="9">3.1.11.6</ecNumber>
    </submittedName>
</protein>
<dbReference type="InterPro" id="IPR020579">
    <property type="entry name" value="Exonuc_VII_lsu_C"/>
</dbReference>
<dbReference type="GO" id="GO:0003676">
    <property type="term" value="F:nucleic acid binding"/>
    <property type="evidence" value="ECO:0007669"/>
    <property type="project" value="InterPro"/>
</dbReference>
<evidence type="ECO:0000256" key="5">
    <source>
        <dbReference type="SAM" id="Coils"/>
    </source>
</evidence>
<keyword evidence="4" id="KW-0269">Exonuclease</keyword>
<keyword evidence="1" id="KW-0963">Cytoplasm</keyword>
<dbReference type="PANTHER" id="PTHR30008:SF0">
    <property type="entry name" value="EXODEOXYRIBONUCLEASE 7 LARGE SUBUNIT"/>
    <property type="match status" value="1"/>
</dbReference>
<sequence>MESEPSEAVPIETLQEALEAERVTYVDTLNADIGSLLEDAEQLRFDYVVGDVSDAGVSSNDHVHFDLVHEDSTIHCVIFSYRRKQLGLAIEDGTQVAVKGSLSYYEDGGNVSIIVDDVVEVGEGTYQRIYEQNRHLLETDGLLDPAAKKSLPELPERIGIVTSATSDARTDAITSIHDRYPDVDIVVQNATVQGDDAMLSIMGAISELDDDPLIDVIVLTRGGGADKHLRVFNETPLCRVIHRTETPIVVGVGHDNDQTLAGEVADRRVMTPTEVGLIVTEKAALEDELDALSDRLDRTYTDTVQEMLEETHDRLTRRYAQTFDSTLRAFETDLNRSYETHVRDELTSLENRLDRARTQYAQQRKREQDAERYRQQRRHFIVVLLVLALFVVALGLFILINL</sequence>
<organism evidence="9 10">
    <name type="scientific">Haloarcula salina</name>
    <dbReference type="NCBI Taxonomy" id="1429914"/>
    <lineage>
        <taxon>Archaea</taxon>
        <taxon>Methanobacteriati</taxon>
        <taxon>Methanobacteriota</taxon>
        <taxon>Stenosarchaea group</taxon>
        <taxon>Halobacteria</taxon>
        <taxon>Halobacteriales</taxon>
        <taxon>Haloarculaceae</taxon>
        <taxon>Haloarcula</taxon>
    </lineage>
</organism>
<dbReference type="InterPro" id="IPR003753">
    <property type="entry name" value="Exonuc_VII_L"/>
</dbReference>